<dbReference type="Proteomes" id="UP000276133">
    <property type="component" value="Unassembled WGS sequence"/>
</dbReference>
<accession>A0A3M7SKY7</accession>
<reference evidence="1 2" key="1">
    <citation type="journal article" date="2018" name="Sci. Rep.">
        <title>Genomic signatures of local adaptation to the degree of environmental predictability in rotifers.</title>
        <authorList>
            <person name="Franch-Gras L."/>
            <person name="Hahn C."/>
            <person name="Garcia-Roger E.M."/>
            <person name="Carmona M.J."/>
            <person name="Serra M."/>
            <person name="Gomez A."/>
        </authorList>
    </citation>
    <scope>NUCLEOTIDE SEQUENCE [LARGE SCALE GENOMIC DNA]</scope>
    <source>
        <strain evidence="1">HYR1</strain>
    </source>
</reference>
<comment type="caution">
    <text evidence="1">The sequence shown here is derived from an EMBL/GenBank/DDBJ whole genome shotgun (WGS) entry which is preliminary data.</text>
</comment>
<keyword evidence="2" id="KW-1185">Reference proteome</keyword>
<dbReference type="AlphaFoldDB" id="A0A3M7SKY7"/>
<sequence>MNIRNKAIRFGQPLCIHHREINDITSKSYDVVMDILSDFLFVYLQIIYVKIKYCYDKLFLRNFTIFPKKYEILQNFTAKKTEKMAICRNLPLYF</sequence>
<gene>
    <name evidence="1" type="ORF">BpHYR1_022981</name>
</gene>
<name>A0A3M7SKY7_BRAPC</name>
<organism evidence="1 2">
    <name type="scientific">Brachionus plicatilis</name>
    <name type="common">Marine rotifer</name>
    <name type="synonym">Brachionus muelleri</name>
    <dbReference type="NCBI Taxonomy" id="10195"/>
    <lineage>
        <taxon>Eukaryota</taxon>
        <taxon>Metazoa</taxon>
        <taxon>Spiralia</taxon>
        <taxon>Gnathifera</taxon>
        <taxon>Rotifera</taxon>
        <taxon>Eurotatoria</taxon>
        <taxon>Monogononta</taxon>
        <taxon>Pseudotrocha</taxon>
        <taxon>Ploima</taxon>
        <taxon>Brachionidae</taxon>
        <taxon>Brachionus</taxon>
    </lineage>
</organism>
<dbReference type="EMBL" id="REGN01001195">
    <property type="protein sequence ID" value="RNA36365.1"/>
    <property type="molecule type" value="Genomic_DNA"/>
</dbReference>
<evidence type="ECO:0000313" key="1">
    <source>
        <dbReference type="EMBL" id="RNA36365.1"/>
    </source>
</evidence>
<protein>
    <submittedName>
        <fullName evidence="1">Uncharacterized protein</fullName>
    </submittedName>
</protein>
<proteinExistence type="predicted"/>
<evidence type="ECO:0000313" key="2">
    <source>
        <dbReference type="Proteomes" id="UP000276133"/>
    </source>
</evidence>